<dbReference type="RefSeq" id="WP_344833057.1">
    <property type="nucleotide sequence ID" value="NZ_BAAAUV010000014.1"/>
</dbReference>
<dbReference type="NCBIfam" id="TIGR03083">
    <property type="entry name" value="maleylpyruvate isomerase family mycothiol-dependent enzyme"/>
    <property type="match status" value="1"/>
</dbReference>
<protein>
    <submittedName>
        <fullName evidence="1">TIGR03085 family metal-binding protein</fullName>
    </submittedName>
</protein>
<comment type="caution">
    <text evidence="1">The sequence shown here is derived from an EMBL/GenBank/DDBJ whole genome shotgun (WGS) entry which is preliminary data.</text>
</comment>
<keyword evidence="2" id="KW-1185">Reference proteome</keyword>
<dbReference type="Proteomes" id="UP001501237">
    <property type="component" value="Unassembled WGS sequence"/>
</dbReference>
<dbReference type="EMBL" id="BAAAUV010000014">
    <property type="protein sequence ID" value="GAA3224707.1"/>
    <property type="molecule type" value="Genomic_DNA"/>
</dbReference>
<reference evidence="2" key="1">
    <citation type="journal article" date="2019" name="Int. J. Syst. Evol. Microbiol.">
        <title>The Global Catalogue of Microorganisms (GCM) 10K type strain sequencing project: providing services to taxonomists for standard genome sequencing and annotation.</title>
        <authorList>
            <consortium name="The Broad Institute Genomics Platform"/>
            <consortium name="The Broad Institute Genome Sequencing Center for Infectious Disease"/>
            <person name="Wu L."/>
            <person name="Ma J."/>
        </authorList>
    </citation>
    <scope>NUCLEOTIDE SEQUENCE [LARGE SCALE GENOMIC DNA]</scope>
    <source>
        <strain evidence="2">JCM 9377</strain>
    </source>
</reference>
<evidence type="ECO:0000313" key="1">
    <source>
        <dbReference type="EMBL" id="GAA3224707.1"/>
    </source>
</evidence>
<accession>A0ABP6QHJ6</accession>
<name>A0ABP6QHJ6_9ACTN</name>
<organism evidence="1 2">
    <name type="scientific">Actinocorallia longicatena</name>
    <dbReference type="NCBI Taxonomy" id="111803"/>
    <lineage>
        <taxon>Bacteria</taxon>
        <taxon>Bacillati</taxon>
        <taxon>Actinomycetota</taxon>
        <taxon>Actinomycetes</taxon>
        <taxon>Streptosporangiales</taxon>
        <taxon>Thermomonosporaceae</taxon>
        <taxon>Actinocorallia</taxon>
    </lineage>
</organism>
<sequence>MTSASRVEREELCALFESVGEEAPTLCEGWDAGDLAAHLVVRERRPDAAAGLVVPWLAGHTGSVQDALRRRKTFGELVGLVRGGPVLVGLVPAVERAMNTVEYFVHHEDVRRAQEGWKPRDLDDALEEELWRTITKRGRLLFRKSPVAILVRRPSGESRRLVDGAGRVELTGKPSELLLYAFGRKDHALVEVTGDADAVQRFQGTDLSL</sequence>
<dbReference type="SUPFAM" id="SSF109854">
    <property type="entry name" value="DinB/YfiT-like putative metalloenzymes"/>
    <property type="match status" value="1"/>
</dbReference>
<evidence type="ECO:0000313" key="2">
    <source>
        <dbReference type="Proteomes" id="UP001501237"/>
    </source>
</evidence>
<dbReference type="InterPro" id="IPR034660">
    <property type="entry name" value="DinB/YfiT-like"/>
</dbReference>
<proteinExistence type="predicted"/>
<dbReference type="InterPro" id="IPR017517">
    <property type="entry name" value="Maleyloyr_isom"/>
</dbReference>
<dbReference type="NCBIfam" id="TIGR03085">
    <property type="entry name" value="TIGR03085 family metal-binding protein"/>
    <property type="match status" value="1"/>
</dbReference>
<gene>
    <name evidence="1" type="ORF">GCM10010468_51950</name>
</gene>
<dbReference type="InterPro" id="IPR017519">
    <property type="entry name" value="CHP03085"/>
</dbReference>